<dbReference type="GO" id="GO:0004065">
    <property type="term" value="F:arylsulfatase activity"/>
    <property type="evidence" value="ECO:0007669"/>
    <property type="project" value="TreeGrafter"/>
</dbReference>
<dbReference type="OrthoDB" id="9777306at2"/>
<evidence type="ECO:0000313" key="5">
    <source>
        <dbReference type="Proteomes" id="UP000008229"/>
    </source>
</evidence>
<keyword evidence="2" id="KW-0378">Hydrolase</keyword>
<dbReference type="PANTHER" id="PTHR42693">
    <property type="entry name" value="ARYLSULFATASE FAMILY MEMBER"/>
    <property type="match status" value="1"/>
</dbReference>
<dbReference type="PANTHER" id="PTHR42693:SF53">
    <property type="entry name" value="ENDO-4-O-SULFATASE"/>
    <property type="match status" value="1"/>
</dbReference>
<dbReference type="InterPro" id="IPR050738">
    <property type="entry name" value="Sulfatase"/>
</dbReference>
<dbReference type="STRING" id="469383.Cwoe_1305"/>
<evidence type="ECO:0000256" key="2">
    <source>
        <dbReference type="ARBA" id="ARBA00022801"/>
    </source>
</evidence>
<dbReference type="InterPro" id="IPR017850">
    <property type="entry name" value="Alkaline_phosphatase_core_sf"/>
</dbReference>
<feature type="domain" description="Sulfatase N-terminal" evidence="3">
    <location>
        <begin position="41"/>
        <end position="393"/>
    </location>
</feature>
<gene>
    <name evidence="4" type="ordered locus">Cwoe_1305</name>
</gene>
<dbReference type="CDD" id="cd16148">
    <property type="entry name" value="sulfatase_like"/>
    <property type="match status" value="1"/>
</dbReference>
<dbReference type="Gene3D" id="3.40.720.10">
    <property type="entry name" value="Alkaline Phosphatase, subunit A"/>
    <property type="match status" value="1"/>
</dbReference>
<evidence type="ECO:0000256" key="1">
    <source>
        <dbReference type="ARBA" id="ARBA00008779"/>
    </source>
</evidence>
<proteinExistence type="inferred from homology"/>
<sequence precursor="true">MEQRIDRRTLLGAAGAGVAGGALLAHVPPARARAAAAAAGPNVLVLVLDSLRYDHVGANGNAWIRTPNIDALARESVRFTRAFPEAMPTVPARRSLLTSRRVYPWTTWRPTRNLPDSPGWTGLGWSEQTWLRALRAHGYWTGYVTDNPFLAFASAWKPLRRGVDRFMRIGGQVGALRPASTVSLASARHWLPRDMQTDGYVSGMRQHLANLGGARDEREQCCARVFSHALDVLGSAQRSKKPFALVVDCFDPHEPWAPVRKYRDMYGDDGYRANEPGNVRYRPARYLTGDELRRLPQLYAAAVTQTDAWLGHFLGRFYDAGLADSTAIVLLSDHGIVLGDRGWTGKPALQLHPELIQVPFLLRAPDRRGAGTTSGYFASPHDVGPTLLAMTGVPRPERMDGADLSPLLSGGAPATPRPFWFGGYANHWYYRDDRWALIADGNNRGRGLYDLRKDPGERDNVASEHLRLLAQIHGTVLRAAGLKRLPYFGAR</sequence>
<dbReference type="RefSeq" id="WP_012932785.1">
    <property type="nucleotide sequence ID" value="NC_013739.1"/>
</dbReference>
<dbReference type="InterPro" id="IPR006311">
    <property type="entry name" value="TAT_signal"/>
</dbReference>
<reference evidence="4 5" key="1">
    <citation type="journal article" date="2010" name="Stand. Genomic Sci.">
        <title>Complete genome sequence of Conexibacter woesei type strain (ID131577).</title>
        <authorList>
            <person name="Pukall R."/>
            <person name="Lapidus A."/>
            <person name="Glavina Del Rio T."/>
            <person name="Copeland A."/>
            <person name="Tice H."/>
            <person name="Cheng J.-F."/>
            <person name="Lucas S."/>
            <person name="Chen F."/>
            <person name="Nolan M."/>
            <person name="Bruce D."/>
            <person name="Goodwin L."/>
            <person name="Pitluck S."/>
            <person name="Mavromatis K."/>
            <person name="Ivanova N."/>
            <person name="Ovchinnikova G."/>
            <person name="Pati A."/>
            <person name="Chen A."/>
            <person name="Palaniappan K."/>
            <person name="Land M."/>
            <person name="Hauser L."/>
            <person name="Chang Y.-J."/>
            <person name="Jeffries C.D."/>
            <person name="Chain P."/>
            <person name="Meincke L."/>
            <person name="Sims D."/>
            <person name="Brettin T."/>
            <person name="Detter J.C."/>
            <person name="Rohde M."/>
            <person name="Goeker M."/>
            <person name="Bristow J."/>
            <person name="Eisen J.A."/>
            <person name="Markowitz V."/>
            <person name="Kyrpides N.C."/>
            <person name="Klenk H.-P."/>
            <person name="Hugenholtz P."/>
        </authorList>
    </citation>
    <scope>NUCLEOTIDE SEQUENCE [LARGE SCALE GENOMIC DNA]</scope>
    <source>
        <strain evidence="5">DSM 14684 / CIP 108061 / JCM 11494 / NBRC 100937 / ID131577</strain>
    </source>
</reference>
<comment type="similarity">
    <text evidence="1">Belongs to the sulfatase family.</text>
</comment>
<keyword evidence="5" id="KW-1185">Reference proteome</keyword>
<accession>D3FER0</accession>
<dbReference type="EMBL" id="CP001854">
    <property type="protein sequence ID" value="ADB49734.1"/>
    <property type="molecule type" value="Genomic_DNA"/>
</dbReference>
<organism evidence="4 5">
    <name type="scientific">Conexibacter woesei (strain DSM 14684 / CCUG 47730 / CIP 108061 / JCM 11494 / NBRC 100937 / ID131577)</name>
    <dbReference type="NCBI Taxonomy" id="469383"/>
    <lineage>
        <taxon>Bacteria</taxon>
        <taxon>Bacillati</taxon>
        <taxon>Actinomycetota</taxon>
        <taxon>Thermoleophilia</taxon>
        <taxon>Solirubrobacterales</taxon>
        <taxon>Conexibacteraceae</taxon>
        <taxon>Conexibacter</taxon>
    </lineage>
</organism>
<evidence type="ECO:0000313" key="4">
    <source>
        <dbReference type="EMBL" id="ADB49734.1"/>
    </source>
</evidence>
<reference evidence="5" key="2">
    <citation type="submission" date="2010-01" db="EMBL/GenBank/DDBJ databases">
        <title>The complete genome of Conexibacter woesei DSM 14684.</title>
        <authorList>
            <consortium name="US DOE Joint Genome Institute (JGI-PGF)"/>
            <person name="Lucas S."/>
            <person name="Copeland A."/>
            <person name="Lapidus A."/>
            <person name="Glavina del Rio T."/>
            <person name="Dalin E."/>
            <person name="Tice H."/>
            <person name="Bruce D."/>
            <person name="Goodwin L."/>
            <person name="Pitluck S."/>
            <person name="Kyrpides N."/>
            <person name="Mavromatis K."/>
            <person name="Ivanova N."/>
            <person name="Mikhailova N."/>
            <person name="Chertkov O."/>
            <person name="Brettin T."/>
            <person name="Detter J.C."/>
            <person name="Han C."/>
            <person name="Larimer F."/>
            <person name="Land M."/>
            <person name="Hauser L."/>
            <person name="Markowitz V."/>
            <person name="Cheng J.-F."/>
            <person name="Hugenholtz P."/>
            <person name="Woyke T."/>
            <person name="Wu D."/>
            <person name="Pukall R."/>
            <person name="Steenblock K."/>
            <person name="Schneider S."/>
            <person name="Klenk H.-P."/>
            <person name="Eisen J.A."/>
        </authorList>
    </citation>
    <scope>NUCLEOTIDE SEQUENCE [LARGE SCALE GENOMIC DNA]</scope>
    <source>
        <strain evidence="5">DSM 14684 / CIP 108061 / JCM 11494 / NBRC 100937 / ID131577</strain>
    </source>
</reference>
<evidence type="ECO:0000259" key="3">
    <source>
        <dbReference type="Pfam" id="PF00884"/>
    </source>
</evidence>
<dbReference type="SUPFAM" id="SSF53649">
    <property type="entry name" value="Alkaline phosphatase-like"/>
    <property type="match status" value="1"/>
</dbReference>
<dbReference type="Pfam" id="PF00884">
    <property type="entry name" value="Sulfatase"/>
    <property type="match status" value="1"/>
</dbReference>
<dbReference type="PROSITE" id="PS51318">
    <property type="entry name" value="TAT"/>
    <property type="match status" value="1"/>
</dbReference>
<dbReference type="eggNOG" id="COG3119">
    <property type="taxonomic scope" value="Bacteria"/>
</dbReference>
<protein>
    <submittedName>
        <fullName evidence="4">Sulfatase</fullName>
    </submittedName>
</protein>
<dbReference type="AlphaFoldDB" id="D3FER0"/>
<dbReference type="HOGENOM" id="CLU_006332_14_0_11"/>
<dbReference type="KEGG" id="cwo:Cwoe_1305"/>
<dbReference type="InterPro" id="IPR000917">
    <property type="entry name" value="Sulfatase_N"/>
</dbReference>
<name>D3FER0_CONWI</name>
<dbReference type="Proteomes" id="UP000008229">
    <property type="component" value="Chromosome"/>
</dbReference>